<organism evidence="1 4">
    <name type="scientific">Streptomyces acidiscabies</name>
    <dbReference type="NCBI Taxonomy" id="42234"/>
    <lineage>
        <taxon>Bacteria</taxon>
        <taxon>Bacillati</taxon>
        <taxon>Actinomycetota</taxon>
        <taxon>Actinomycetes</taxon>
        <taxon>Kitasatosporales</taxon>
        <taxon>Streptomycetaceae</taxon>
        <taxon>Streptomyces</taxon>
    </lineage>
</organism>
<dbReference type="AlphaFoldDB" id="A0AAP6BI69"/>
<evidence type="ECO:0000313" key="3">
    <source>
        <dbReference type="Proteomes" id="UP001272987"/>
    </source>
</evidence>
<proteinExistence type="predicted"/>
<name>A0AAP6BI69_9ACTN</name>
<sequence>MSITYADLTEVDLGTLATAVADWKSTVDGLKTLAESARDGMLAKSDTARWAGANATVTRGFVAETTKEIADLHTEASSIHRVLDDAHTELTALQKRIRTAGEVDAANLGIKVQDLGDGKVRCFYPHTRGDSDERTQDQLDARQELEDRINRILAHATEIDTSVNRALTKSHGNDAHNAGHRSYTSLDAAQADRAAELAARGPELTDAQFTELNSIMTFNARDADFSTAFYTSLGGPKESLEFYGRMALDGTAGADKERLALTQRLQKNLGIALASATDPDNKPHLPASWGTEFRRLGTREIVLQPGAGSSPYGYQVLGGLLRYGTYDPRFLTPIAEHITQLHHDDPHRFIQNKPMLMDPDNNRGFNPSGGTGVGYDPLNSVLEALGHSPEAAKQFFSAPPTVYNEDGTVDKNGTLDYKYFDEFTKPDFDWSYDSLGRPGSDEAKSAAGHGPEALGHALEAAVTGDAWDANPPQLHRDEQTQAIMKEVILRYNIANEDGPPESMKDSLARMGAAYIDDLNYSIKDFGGSGDTLDRSALFAHSSDGSTRVSFGELEARNFMMLIAGDEDGYKTLTAAQQIHMASGLTAFEGDRDKGVAFAQNAAKVHGILDEARSHGIREEFKEAEEAGQMQREQEAEWRKALLDGGVTVAVTAGAAVLVGPAAGVVAATAVPLMLESGGAALSTAYSNHTMDYLKDNEYKNDAEALGAVQGLERVGEWATVQPALRYAQNVGGIEMNDFVDDIERSYRAGKDAVSSNEKVG</sequence>
<evidence type="ECO:0000313" key="4">
    <source>
        <dbReference type="Proteomes" id="UP001282288"/>
    </source>
</evidence>
<dbReference type="EMBL" id="JARAWC010000038">
    <property type="protein sequence ID" value="MDX2965216.1"/>
    <property type="molecule type" value="Genomic_DNA"/>
</dbReference>
<dbReference type="Proteomes" id="UP001272987">
    <property type="component" value="Unassembled WGS sequence"/>
</dbReference>
<protein>
    <recommendedName>
        <fullName evidence="5">AG2 protein</fullName>
    </recommendedName>
</protein>
<keyword evidence="3" id="KW-1185">Reference proteome</keyword>
<dbReference type="Proteomes" id="UP001282288">
    <property type="component" value="Unassembled WGS sequence"/>
</dbReference>
<comment type="caution">
    <text evidence="1">The sequence shown here is derived from an EMBL/GenBank/DDBJ whole genome shotgun (WGS) entry which is preliminary data.</text>
</comment>
<gene>
    <name evidence="1" type="ORF">PV399_36650</name>
    <name evidence="2" type="ORF">PV666_37630</name>
</gene>
<dbReference type="EMBL" id="JARAWP010000028">
    <property type="protein sequence ID" value="MDX3023554.1"/>
    <property type="molecule type" value="Genomic_DNA"/>
</dbReference>
<dbReference type="RefSeq" id="WP_010357777.1">
    <property type="nucleotide sequence ID" value="NZ_BCMK01000048.1"/>
</dbReference>
<evidence type="ECO:0000313" key="2">
    <source>
        <dbReference type="EMBL" id="MDX3023554.1"/>
    </source>
</evidence>
<evidence type="ECO:0008006" key="5">
    <source>
        <dbReference type="Google" id="ProtNLM"/>
    </source>
</evidence>
<accession>A0AAP6BI69</accession>
<dbReference type="GeneID" id="69805691"/>
<reference evidence="1 3" key="1">
    <citation type="journal article" date="2023" name="Microb. Genom.">
        <title>Mesoterricola silvestris gen. nov., sp. nov., Mesoterricola sediminis sp. nov., Geothrix oryzae sp. nov., Geothrix edaphica sp. nov., Geothrix rubra sp. nov., and Geothrix limicola sp. nov., six novel members of Acidobacteriota isolated from soils.</title>
        <authorList>
            <person name="Weisberg A.J."/>
            <person name="Pearce E."/>
            <person name="Kramer C.G."/>
            <person name="Chang J.H."/>
            <person name="Clarke C.R."/>
        </authorList>
    </citation>
    <scope>NUCLEOTIDE SEQUENCE</scope>
    <source>
        <strain evidence="2 3">NB05-1H</strain>
        <strain evidence="1">NRRL_B-16521</strain>
    </source>
</reference>
<evidence type="ECO:0000313" key="1">
    <source>
        <dbReference type="EMBL" id="MDX2965216.1"/>
    </source>
</evidence>